<dbReference type="RefSeq" id="WP_186875978.1">
    <property type="nucleotide sequence ID" value="NZ_JACOPF010000002.1"/>
</dbReference>
<dbReference type="InterPro" id="IPR050138">
    <property type="entry name" value="DHOase/Allantoinase_Hydrolase"/>
</dbReference>
<protein>
    <submittedName>
        <fullName evidence="3">Amidohydrolase family protein</fullName>
    </submittedName>
</protein>
<evidence type="ECO:0000256" key="1">
    <source>
        <dbReference type="ARBA" id="ARBA00008829"/>
    </source>
</evidence>
<dbReference type="InterPro" id="IPR011059">
    <property type="entry name" value="Metal-dep_hydrolase_composite"/>
</dbReference>
<dbReference type="AlphaFoldDB" id="A0A923LJW2"/>
<dbReference type="Gene3D" id="3.20.20.140">
    <property type="entry name" value="Metal-dependent hydrolases"/>
    <property type="match status" value="1"/>
</dbReference>
<name>A0A923LJW2_9FIRM</name>
<dbReference type="EMBL" id="JACOPF010000002">
    <property type="protein sequence ID" value="MBC5689304.1"/>
    <property type="molecule type" value="Genomic_DNA"/>
</dbReference>
<dbReference type="Proteomes" id="UP000652477">
    <property type="component" value="Unassembled WGS sequence"/>
</dbReference>
<evidence type="ECO:0000313" key="4">
    <source>
        <dbReference type="Proteomes" id="UP000652477"/>
    </source>
</evidence>
<sequence length="486" mass="54362">MMKADLVIYNGYVSTEQGMVVGGLAIKNGIIIQVGGDASLPEAEKYYDAKGNIIFPGAIEPHCHFELWVVNKHGKFNLETYIEEVRSETRTAVQGGYTTISSTTMQNAEPMKKRFQEFKEGMEGNIFCDVKFHISPFTEEHLEEIKELSKKGVTNYKFLMGYRGAGAKALGMDERGINTSFIYKGFKKIAEAGLPATAMCHCEDPDIFEITEEAVKAEDEPEDYNYTAVQNKARPAIAEVIDICKTAYIAHETGCPLYIVHVSAKESVDQIKFFKEQHFDITAETCPHYLVFAEEDAICRNNKEWTHYAKVNPAIRGTRDRERLWKGIQEGTIDVIGNDHTNYRKTEKLSNNYWDTPAGTGDGMSASFSIMLSEGVNKNRISLDTLRKIMSENVAKAMGLYPKKGTLNIGSDADIVILDLNKEWVFKKEYSESSNAYSLYDGMKLKGAPVATFVRGKLVAENFKIVANEASGVFAENPFPGKYSQN</sequence>
<dbReference type="PANTHER" id="PTHR43668">
    <property type="entry name" value="ALLANTOINASE"/>
    <property type="match status" value="1"/>
</dbReference>
<dbReference type="GO" id="GO:0004038">
    <property type="term" value="F:allantoinase activity"/>
    <property type="evidence" value="ECO:0007669"/>
    <property type="project" value="TreeGrafter"/>
</dbReference>
<keyword evidence="4" id="KW-1185">Reference proteome</keyword>
<evidence type="ECO:0000259" key="2">
    <source>
        <dbReference type="Pfam" id="PF01979"/>
    </source>
</evidence>
<dbReference type="GO" id="GO:0005737">
    <property type="term" value="C:cytoplasm"/>
    <property type="evidence" value="ECO:0007669"/>
    <property type="project" value="TreeGrafter"/>
</dbReference>
<proteinExistence type="inferred from homology"/>
<dbReference type="InterPro" id="IPR006680">
    <property type="entry name" value="Amidohydro-rel"/>
</dbReference>
<organism evidence="3 4">
    <name type="scientific">Mediterraneibacter hominis</name>
    <dbReference type="NCBI Taxonomy" id="2763054"/>
    <lineage>
        <taxon>Bacteria</taxon>
        <taxon>Bacillati</taxon>
        <taxon>Bacillota</taxon>
        <taxon>Clostridia</taxon>
        <taxon>Lachnospirales</taxon>
        <taxon>Lachnospiraceae</taxon>
        <taxon>Mediterraneibacter</taxon>
    </lineage>
</organism>
<accession>A0A923LJW2</accession>
<reference evidence="3" key="1">
    <citation type="submission" date="2020-08" db="EMBL/GenBank/DDBJ databases">
        <title>Genome public.</title>
        <authorList>
            <person name="Liu C."/>
            <person name="Sun Q."/>
        </authorList>
    </citation>
    <scope>NUCLEOTIDE SEQUENCE</scope>
    <source>
        <strain evidence="3">NSJ-55</strain>
    </source>
</reference>
<gene>
    <name evidence="3" type="ORF">H8S37_10290</name>
</gene>
<comment type="caution">
    <text evidence="3">The sequence shown here is derived from an EMBL/GenBank/DDBJ whole genome shotgun (WGS) entry which is preliminary data.</text>
</comment>
<evidence type="ECO:0000313" key="3">
    <source>
        <dbReference type="EMBL" id="MBC5689304.1"/>
    </source>
</evidence>
<dbReference type="SUPFAM" id="SSF51338">
    <property type="entry name" value="Composite domain of metallo-dependent hydrolases"/>
    <property type="match status" value="1"/>
</dbReference>
<dbReference type="InterPro" id="IPR032466">
    <property type="entry name" value="Metal_Hydrolase"/>
</dbReference>
<dbReference type="PANTHER" id="PTHR43668:SF2">
    <property type="entry name" value="ALLANTOINASE"/>
    <property type="match status" value="1"/>
</dbReference>
<feature type="domain" description="Amidohydrolase-related" evidence="2">
    <location>
        <begin position="53"/>
        <end position="459"/>
    </location>
</feature>
<dbReference type="Pfam" id="PF01979">
    <property type="entry name" value="Amidohydro_1"/>
    <property type="match status" value="1"/>
</dbReference>
<dbReference type="FunFam" id="3.20.20.140:FF:000174">
    <property type="entry name" value="Dihydropyrimidinase-related protein 2"/>
    <property type="match status" value="1"/>
</dbReference>
<dbReference type="Gene3D" id="2.30.40.10">
    <property type="entry name" value="Urease, subunit C, domain 1"/>
    <property type="match status" value="1"/>
</dbReference>
<dbReference type="GO" id="GO:0006145">
    <property type="term" value="P:purine nucleobase catabolic process"/>
    <property type="evidence" value="ECO:0007669"/>
    <property type="project" value="TreeGrafter"/>
</dbReference>
<comment type="similarity">
    <text evidence="1">Belongs to the metallo-dependent hydrolases superfamily. Hydantoinase/dihydropyrimidinase family.</text>
</comment>
<dbReference type="SUPFAM" id="SSF51556">
    <property type="entry name" value="Metallo-dependent hydrolases"/>
    <property type="match status" value="1"/>
</dbReference>